<dbReference type="InterPro" id="IPR050266">
    <property type="entry name" value="AB_hydrolase_sf"/>
</dbReference>
<keyword evidence="3" id="KW-1185">Reference proteome</keyword>
<dbReference type="Gene3D" id="3.40.50.1820">
    <property type="entry name" value="alpha/beta hydrolase"/>
    <property type="match status" value="1"/>
</dbReference>
<dbReference type="Pfam" id="PF12697">
    <property type="entry name" value="Abhydrolase_6"/>
    <property type="match status" value="1"/>
</dbReference>
<protein>
    <submittedName>
        <fullName evidence="2">Pimeloyl-ACP methyl ester carboxylesterase</fullName>
    </submittedName>
</protein>
<name>A0A2T4Z8G0_9BACL</name>
<evidence type="ECO:0000313" key="3">
    <source>
        <dbReference type="Proteomes" id="UP000241639"/>
    </source>
</evidence>
<dbReference type="RefSeq" id="WP_107725013.1">
    <property type="nucleotide sequence ID" value="NZ_PZZP01000001.1"/>
</dbReference>
<dbReference type="InterPro" id="IPR029058">
    <property type="entry name" value="AB_hydrolase_fold"/>
</dbReference>
<feature type="domain" description="AB hydrolase-1" evidence="1">
    <location>
        <begin position="32"/>
        <end position="269"/>
    </location>
</feature>
<sequence length="278" mass="31113">MYQANQKIKKESVQSLDGTVISYHVMGEGPGLLIVHGGFRASQHYIRLGDSLSDDYTVYIMDRRGRNNSGPKGSGYSVQKECEDVIAILQKHQVSYLFGHSYGGLISLHVTLQEPIKKLAVYEPSLIGYFPSDWIPRFEQELNQNDYISASTTLLKGLQMGGVIGKLPQPVLKNLFRSMAKGPEWEENIKLLRTLPEELRAGLRLKPTIQTYEQISIPTMVMAGSKSPRFLRTAAHELSLILPNKQNVILSLAGLDHNAPDEKAPAKIAQTLKYFFIE</sequence>
<dbReference type="EMBL" id="PZZP01000001">
    <property type="protein sequence ID" value="PTM58179.1"/>
    <property type="molecule type" value="Genomic_DNA"/>
</dbReference>
<dbReference type="Proteomes" id="UP000241639">
    <property type="component" value="Unassembled WGS sequence"/>
</dbReference>
<dbReference type="OrthoDB" id="63519at2"/>
<reference evidence="2 3" key="1">
    <citation type="submission" date="2018-04" db="EMBL/GenBank/DDBJ databases">
        <title>Genomic Encyclopedia of Archaeal and Bacterial Type Strains, Phase II (KMG-II): from individual species to whole genera.</title>
        <authorList>
            <person name="Goeker M."/>
        </authorList>
    </citation>
    <scope>NUCLEOTIDE SEQUENCE [LARGE SCALE GENOMIC DNA]</scope>
    <source>
        <strain evidence="2 3">DSM 45169</strain>
    </source>
</reference>
<evidence type="ECO:0000313" key="2">
    <source>
        <dbReference type="EMBL" id="PTM58179.1"/>
    </source>
</evidence>
<accession>A0A2T4Z8G0</accession>
<dbReference type="PANTHER" id="PTHR43798">
    <property type="entry name" value="MONOACYLGLYCEROL LIPASE"/>
    <property type="match status" value="1"/>
</dbReference>
<dbReference type="InterPro" id="IPR000073">
    <property type="entry name" value="AB_hydrolase_1"/>
</dbReference>
<evidence type="ECO:0000259" key="1">
    <source>
        <dbReference type="Pfam" id="PF12697"/>
    </source>
</evidence>
<gene>
    <name evidence="2" type="ORF">C8J48_0757</name>
</gene>
<comment type="caution">
    <text evidence="2">The sequence shown here is derived from an EMBL/GenBank/DDBJ whole genome shotgun (WGS) entry which is preliminary data.</text>
</comment>
<dbReference type="AlphaFoldDB" id="A0A2T4Z8G0"/>
<proteinExistence type="predicted"/>
<dbReference type="SUPFAM" id="SSF53474">
    <property type="entry name" value="alpha/beta-Hydrolases"/>
    <property type="match status" value="1"/>
</dbReference>
<organism evidence="2 3">
    <name type="scientific">Desmospora activa DSM 45169</name>
    <dbReference type="NCBI Taxonomy" id="1121389"/>
    <lineage>
        <taxon>Bacteria</taxon>
        <taxon>Bacillati</taxon>
        <taxon>Bacillota</taxon>
        <taxon>Bacilli</taxon>
        <taxon>Bacillales</taxon>
        <taxon>Thermoactinomycetaceae</taxon>
        <taxon>Desmospora</taxon>
    </lineage>
</organism>